<accession>A0ABP3X339</accession>
<proteinExistence type="predicted"/>
<evidence type="ECO:0000313" key="2">
    <source>
        <dbReference type="Proteomes" id="UP001500359"/>
    </source>
</evidence>
<gene>
    <name evidence="1" type="ORF">GCM10009114_27660</name>
</gene>
<reference evidence="2" key="1">
    <citation type="journal article" date="2019" name="Int. J. Syst. Evol. Microbiol.">
        <title>The Global Catalogue of Microorganisms (GCM) 10K type strain sequencing project: providing services to taxonomists for standard genome sequencing and annotation.</title>
        <authorList>
            <consortium name="The Broad Institute Genomics Platform"/>
            <consortium name="The Broad Institute Genome Sequencing Center for Infectious Disease"/>
            <person name="Wu L."/>
            <person name="Ma J."/>
        </authorList>
    </citation>
    <scope>NUCLEOTIDE SEQUENCE [LARGE SCALE GENOMIC DNA]</scope>
    <source>
        <strain evidence="2">JCM 15896</strain>
    </source>
</reference>
<organism evidence="1 2">
    <name type="scientific">Aliiglaciecola litoralis</name>
    <dbReference type="NCBI Taxonomy" id="582857"/>
    <lineage>
        <taxon>Bacteria</taxon>
        <taxon>Pseudomonadati</taxon>
        <taxon>Pseudomonadota</taxon>
        <taxon>Gammaproteobacteria</taxon>
        <taxon>Alteromonadales</taxon>
        <taxon>Alteromonadaceae</taxon>
        <taxon>Aliiglaciecola</taxon>
    </lineage>
</organism>
<evidence type="ECO:0000313" key="1">
    <source>
        <dbReference type="EMBL" id="GAA0858355.1"/>
    </source>
</evidence>
<name>A0ABP3X339_9ALTE</name>
<keyword evidence="2" id="KW-1185">Reference proteome</keyword>
<dbReference type="Proteomes" id="UP001500359">
    <property type="component" value="Unassembled WGS sequence"/>
</dbReference>
<sequence length="64" mass="6829">MGPHATNIGWFDANMIPTNVFSDDGQTVDAPRGVCSQAKARNRAPIAPPPAKNSGVSFVNWSYP</sequence>
<comment type="caution">
    <text evidence="1">The sequence shown here is derived from an EMBL/GenBank/DDBJ whole genome shotgun (WGS) entry which is preliminary data.</text>
</comment>
<protein>
    <submittedName>
        <fullName evidence="1">Uncharacterized protein</fullName>
    </submittedName>
</protein>
<dbReference type="EMBL" id="BAAAFD010000008">
    <property type="protein sequence ID" value="GAA0858355.1"/>
    <property type="molecule type" value="Genomic_DNA"/>
</dbReference>